<feature type="region of interest" description="Disordered" evidence="2">
    <location>
        <begin position="27"/>
        <end position="57"/>
    </location>
</feature>
<dbReference type="PANTHER" id="PTHR10039:SF14">
    <property type="entry name" value="NACHT DOMAIN-CONTAINING PROTEIN"/>
    <property type="match status" value="1"/>
</dbReference>
<dbReference type="OrthoDB" id="2928561at2759"/>
<keyword evidence="1" id="KW-0677">Repeat</keyword>
<dbReference type="Gene3D" id="3.40.50.300">
    <property type="entry name" value="P-loop containing nucleotide triphosphate hydrolases"/>
    <property type="match status" value="1"/>
</dbReference>
<reference evidence="4 5" key="1">
    <citation type="journal article" date="2020" name="ISME J.">
        <title>Uncovering the hidden diversity of litter-decomposition mechanisms in mushroom-forming fungi.</title>
        <authorList>
            <person name="Floudas D."/>
            <person name="Bentzer J."/>
            <person name="Ahren D."/>
            <person name="Johansson T."/>
            <person name="Persson P."/>
            <person name="Tunlid A."/>
        </authorList>
    </citation>
    <scope>NUCLEOTIDE SEQUENCE [LARGE SCALE GENOMIC DNA]</scope>
    <source>
        <strain evidence="4 5">CBS 175.51</strain>
    </source>
</reference>
<dbReference type="EMBL" id="JAACJK010000221">
    <property type="protein sequence ID" value="KAF5314634.1"/>
    <property type="molecule type" value="Genomic_DNA"/>
</dbReference>
<feature type="domain" description="Nephrocystin 3-like N-terminal" evidence="3">
    <location>
        <begin position="313"/>
        <end position="359"/>
    </location>
</feature>
<evidence type="ECO:0000259" key="3">
    <source>
        <dbReference type="Pfam" id="PF24883"/>
    </source>
</evidence>
<proteinExistence type="predicted"/>
<comment type="caution">
    <text evidence="4">The sequence shown here is derived from an EMBL/GenBank/DDBJ whole genome shotgun (WGS) entry which is preliminary data.</text>
</comment>
<dbReference type="InterPro" id="IPR027417">
    <property type="entry name" value="P-loop_NTPase"/>
</dbReference>
<dbReference type="PANTHER" id="PTHR10039">
    <property type="entry name" value="AMELOGENIN"/>
    <property type="match status" value="1"/>
</dbReference>
<evidence type="ECO:0000313" key="5">
    <source>
        <dbReference type="Proteomes" id="UP000541558"/>
    </source>
</evidence>
<accession>A0A8H5B168</accession>
<evidence type="ECO:0000256" key="1">
    <source>
        <dbReference type="ARBA" id="ARBA00022737"/>
    </source>
</evidence>
<dbReference type="Proteomes" id="UP000541558">
    <property type="component" value="Unassembled WGS sequence"/>
</dbReference>
<sequence length="874" mass="96625">MASSIKSLTDVLDGSYYHGSLTLALRGKIPSRSPSPSVPNEKLDGAQLVPDHDGPDGSCGGTPVIFDNVNSSTGVQTYIHNLHAHHPDPNVGTSKLISEASYIRDRRNHPPNSNCMPNTRRDVIERIVSWADAENLANDVHHSQDPPSRAHIYWLYGSAGCGKSAIAQTVASEFGDGAQGRLLGSFFFFRGSNRSHFDSFVITLAEQMRLSFPAARFTVGVRLSNLHALQGASVDVLLRRLIFEPFIEAAAQNSKRSRDHPIPSAVEPPWIAFCIAVCAAAWAAFVSAIFLTFFGGHPTPAPQNSPNLNLVDVRRPYLLVIDGLDECDDRNKVSDFIHATIEFFDREPNVPLRILITSRIEGHIQGQLKKASTVITDNLDSRTPGKDIDKYLAARFKEAAEENAIIQAYEQGGDQWPSNEQRLHLAERVNGSFILAATVTDFILNAPNPIDQMECALSMKLGLDTLYTDKLQESAHLDHFNDIISTLALLRRPISLANMSLLLDIKVYIIVVALDNLRAIVNVPGTDEGRATFYHTSFRDYLTDSTRSHGFCASPGYPLRIVYRCLDAIELRHHTALFPVLYSQWTEDVRNCDIDTARLYLVGLTSRIEDRVEYMGIVSMLYSLVLPDSKPTLHRASALSKIMGPEEMRTMILIHGRRSVGQGERPILHAPTGWALLALLSIHGTARLKVDLETLIKEAHPSISLPSLHTRFLLDLIMFIEAMFVSVNGTLVLEKKGRPTRGTCIVILGLLLMHFALAVEHDETLVESFFADRKYDIRIISASTFLMLKTVGVVRCETDAHLRRLQKATQAIREKFPVSGTSIATSDIDQGPLSADFGLRISGIGTVQQLEVLGLLQDYFQMPGGGGHGLYYLA</sequence>
<evidence type="ECO:0000256" key="2">
    <source>
        <dbReference type="SAM" id="MobiDB-lite"/>
    </source>
</evidence>
<evidence type="ECO:0000313" key="4">
    <source>
        <dbReference type="EMBL" id="KAF5314634.1"/>
    </source>
</evidence>
<keyword evidence="5" id="KW-1185">Reference proteome</keyword>
<gene>
    <name evidence="4" type="ORF">D9611_007145</name>
</gene>
<dbReference type="InterPro" id="IPR056884">
    <property type="entry name" value="NPHP3-like_N"/>
</dbReference>
<feature type="domain" description="Nephrocystin 3-like N-terminal" evidence="3">
    <location>
        <begin position="144"/>
        <end position="248"/>
    </location>
</feature>
<name>A0A8H5B168_9AGAR</name>
<dbReference type="Pfam" id="PF24883">
    <property type="entry name" value="NPHP3_N"/>
    <property type="match status" value="2"/>
</dbReference>
<protein>
    <recommendedName>
        <fullName evidence="3">Nephrocystin 3-like N-terminal domain-containing protein</fullName>
    </recommendedName>
</protein>
<dbReference type="SUPFAM" id="SSF52540">
    <property type="entry name" value="P-loop containing nucleoside triphosphate hydrolases"/>
    <property type="match status" value="1"/>
</dbReference>
<dbReference type="AlphaFoldDB" id="A0A8H5B168"/>
<organism evidence="4 5">
    <name type="scientific">Ephemerocybe angulata</name>
    <dbReference type="NCBI Taxonomy" id="980116"/>
    <lineage>
        <taxon>Eukaryota</taxon>
        <taxon>Fungi</taxon>
        <taxon>Dikarya</taxon>
        <taxon>Basidiomycota</taxon>
        <taxon>Agaricomycotina</taxon>
        <taxon>Agaricomycetes</taxon>
        <taxon>Agaricomycetidae</taxon>
        <taxon>Agaricales</taxon>
        <taxon>Agaricineae</taxon>
        <taxon>Psathyrellaceae</taxon>
        <taxon>Ephemerocybe</taxon>
    </lineage>
</organism>